<dbReference type="SUPFAM" id="SSF52540">
    <property type="entry name" value="P-loop containing nucleoside triphosphate hydrolases"/>
    <property type="match status" value="1"/>
</dbReference>
<dbReference type="InterPro" id="IPR005467">
    <property type="entry name" value="His_kinase_dom"/>
</dbReference>
<dbReference type="Proteomes" id="UP000251205">
    <property type="component" value="Unassembled WGS sequence"/>
</dbReference>
<dbReference type="PANTHER" id="PTHR43642:SF1">
    <property type="entry name" value="HYBRID SIGNAL TRANSDUCTION HISTIDINE KINASE G"/>
    <property type="match status" value="1"/>
</dbReference>
<dbReference type="Gene3D" id="3.30.450.40">
    <property type="match status" value="1"/>
</dbReference>
<evidence type="ECO:0000313" key="7">
    <source>
        <dbReference type="Proteomes" id="UP000251205"/>
    </source>
</evidence>
<organism evidence="6 7">
    <name type="scientific">Rhizobium tropici</name>
    <dbReference type="NCBI Taxonomy" id="398"/>
    <lineage>
        <taxon>Bacteria</taxon>
        <taxon>Pseudomonadati</taxon>
        <taxon>Pseudomonadota</taxon>
        <taxon>Alphaproteobacteria</taxon>
        <taxon>Hyphomicrobiales</taxon>
        <taxon>Rhizobiaceae</taxon>
        <taxon>Rhizobium/Agrobacterium group</taxon>
        <taxon>Rhizobium</taxon>
    </lineage>
</organism>
<dbReference type="Pfam" id="PF01590">
    <property type="entry name" value="GAF"/>
    <property type="match status" value="1"/>
</dbReference>
<dbReference type="InterPro" id="IPR029016">
    <property type="entry name" value="GAF-like_dom_sf"/>
</dbReference>
<dbReference type="Pfam" id="PF00069">
    <property type="entry name" value="Pkinase"/>
    <property type="match status" value="1"/>
</dbReference>
<dbReference type="GO" id="GO:0000155">
    <property type="term" value="F:phosphorelay sensor kinase activity"/>
    <property type="evidence" value="ECO:0007669"/>
    <property type="project" value="InterPro"/>
</dbReference>
<dbReference type="PANTHER" id="PTHR43642">
    <property type="entry name" value="HYBRID SIGNAL TRANSDUCTION HISTIDINE KINASE G"/>
    <property type="match status" value="1"/>
</dbReference>
<dbReference type="EC" id="2.7.13.3" evidence="2"/>
<comment type="caution">
    <text evidence="6">The sequence shown here is derived from an EMBL/GenBank/DDBJ whole genome shotgun (WGS) entry which is preliminary data.</text>
</comment>
<dbReference type="InterPro" id="IPR011009">
    <property type="entry name" value="Kinase-like_dom_sf"/>
</dbReference>
<dbReference type="Gene3D" id="1.10.287.130">
    <property type="match status" value="1"/>
</dbReference>
<dbReference type="Gene3D" id="1.10.510.10">
    <property type="entry name" value="Transferase(Phosphotransferase) domain 1"/>
    <property type="match status" value="1"/>
</dbReference>
<dbReference type="SMART" id="SM00388">
    <property type="entry name" value="HisKA"/>
    <property type="match status" value="1"/>
</dbReference>
<comment type="catalytic activity">
    <reaction evidence="1">
        <text>ATP + protein L-histidine = ADP + protein N-phospho-L-histidine.</text>
        <dbReference type="EC" id="2.7.13.3"/>
    </reaction>
</comment>
<dbReference type="PROSITE" id="PS50011">
    <property type="entry name" value="PROTEIN_KINASE_DOM"/>
    <property type="match status" value="1"/>
</dbReference>
<dbReference type="RefSeq" id="WP_112343451.1">
    <property type="nucleotide sequence ID" value="NZ_QMKK01000045.1"/>
</dbReference>
<dbReference type="InterPro" id="IPR003594">
    <property type="entry name" value="HATPase_dom"/>
</dbReference>
<dbReference type="Pfam" id="PF13191">
    <property type="entry name" value="AAA_16"/>
    <property type="match status" value="1"/>
</dbReference>
<dbReference type="SMART" id="SM00387">
    <property type="entry name" value="HATPase_c"/>
    <property type="match status" value="1"/>
</dbReference>
<name>A0A329Y8H9_RHITR</name>
<dbReference type="PRINTS" id="PR00344">
    <property type="entry name" value="BCTRLSENSOR"/>
</dbReference>
<evidence type="ECO:0000256" key="2">
    <source>
        <dbReference type="ARBA" id="ARBA00012438"/>
    </source>
</evidence>
<dbReference type="OrthoDB" id="226486at2"/>
<dbReference type="Gene3D" id="3.40.50.300">
    <property type="entry name" value="P-loop containing nucleotide triphosphate hydrolases"/>
    <property type="match status" value="1"/>
</dbReference>
<evidence type="ECO:0000259" key="4">
    <source>
        <dbReference type="PROSITE" id="PS50011"/>
    </source>
</evidence>
<reference evidence="6 7" key="1">
    <citation type="submission" date="2018-06" db="EMBL/GenBank/DDBJ databases">
        <title>Whole Genome Sequence of an efficient microsymbiont, Rhizobium tropici.</title>
        <authorList>
            <person name="Srinivasan R."/>
            <person name="Singh H.V."/>
            <person name="Srivastava R."/>
            <person name="Kumari B."/>
            <person name="Radhakrishna A."/>
        </authorList>
    </citation>
    <scope>NUCLEOTIDE SEQUENCE [LARGE SCALE GENOMIC DNA]</scope>
    <source>
        <strain evidence="6 7">IGFRI Rhizo-19</strain>
    </source>
</reference>
<dbReference type="PROSITE" id="PS50109">
    <property type="entry name" value="HIS_KIN"/>
    <property type="match status" value="1"/>
</dbReference>
<keyword evidence="3" id="KW-0597">Phosphoprotein</keyword>
<gene>
    <name evidence="6" type="ORF">DQ393_19830</name>
</gene>
<dbReference type="SUPFAM" id="SSF55781">
    <property type="entry name" value="GAF domain-like"/>
    <property type="match status" value="1"/>
</dbReference>
<dbReference type="InterPro" id="IPR003018">
    <property type="entry name" value="GAF"/>
</dbReference>
<dbReference type="SUPFAM" id="SSF47384">
    <property type="entry name" value="Homodimeric domain of signal transducing histidine kinase"/>
    <property type="match status" value="1"/>
</dbReference>
<dbReference type="InterPro" id="IPR036097">
    <property type="entry name" value="HisK_dim/P_sf"/>
</dbReference>
<accession>A0A329Y8H9</accession>
<protein>
    <recommendedName>
        <fullName evidence="2">histidine kinase</fullName>
        <ecNumber evidence="2">2.7.13.3</ecNumber>
    </recommendedName>
</protein>
<keyword evidence="6" id="KW-0418">Kinase</keyword>
<dbReference type="InterPro" id="IPR003661">
    <property type="entry name" value="HisK_dim/P_dom"/>
</dbReference>
<evidence type="ECO:0000259" key="5">
    <source>
        <dbReference type="PROSITE" id="PS50109"/>
    </source>
</evidence>
<dbReference type="InterPro" id="IPR004358">
    <property type="entry name" value="Sig_transdc_His_kin-like_C"/>
</dbReference>
<dbReference type="InterPro" id="IPR041664">
    <property type="entry name" value="AAA_16"/>
</dbReference>
<dbReference type="SUPFAM" id="SSF55874">
    <property type="entry name" value="ATPase domain of HSP90 chaperone/DNA topoisomerase II/histidine kinase"/>
    <property type="match status" value="1"/>
</dbReference>
<feature type="domain" description="Protein kinase" evidence="4">
    <location>
        <begin position="1"/>
        <end position="273"/>
    </location>
</feature>
<dbReference type="InterPro" id="IPR053159">
    <property type="entry name" value="Hybrid_Histidine_Kinase"/>
</dbReference>
<proteinExistence type="predicted"/>
<feature type="domain" description="Histidine kinase" evidence="5">
    <location>
        <begin position="1479"/>
        <end position="1694"/>
    </location>
</feature>
<dbReference type="SMART" id="SM00065">
    <property type="entry name" value="GAF"/>
    <property type="match status" value="1"/>
</dbReference>
<keyword evidence="6" id="KW-0808">Transferase</keyword>
<dbReference type="InterPro" id="IPR027417">
    <property type="entry name" value="P-loop_NTPase"/>
</dbReference>
<dbReference type="EMBL" id="QMKK01000045">
    <property type="protein sequence ID" value="RAX39776.1"/>
    <property type="molecule type" value="Genomic_DNA"/>
</dbReference>
<evidence type="ECO:0000256" key="3">
    <source>
        <dbReference type="ARBA" id="ARBA00022553"/>
    </source>
</evidence>
<dbReference type="InterPro" id="IPR000719">
    <property type="entry name" value="Prot_kinase_dom"/>
</dbReference>
<dbReference type="InterPro" id="IPR036890">
    <property type="entry name" value="HATPase_C_sf"/>
</dbReference>
<evidence type="ECO:0000256" key="1">
    <source>
        <dbReference type="ARBA" id="ARBA00000085"/>
    </source>
</evidence>
<dbReference type="Gene3D" id="3.30.565.10">
    <property type="entry name" value="Histidine kinase-like ATPase, C-terminal domain"/>
    <property type="match status" value="1"/>
</dbReference>
<dbReference type="SUPFAM" id="SSF56112">
    <property type="entry name" value="Protein kinase-like (PK-like)"/>
    <property type="match status" value="1"/>
</dbReference>
<dbReference type="GO" id="GO:0005524">
    <property type="term" value="F:ATP binding"/>
    <property type="evidence" value="ECO:0007669"/>
    <property type="project" value="InterPro"/>
</dbReference>
<evidence type="ECO:0000313" key="6">
    <source>
        <dbReference type="EMBL" id="RAX39776.1"/>
    </source>
</evidence>
<sequence length="1696" mass="186890">MLQLDSAWLSGCERKTLWRSDVFKLYSLTDRQTGEKWEALTTSNGVWSSASLLEDEFASYKIERAAWMDIPFDLIRTGDETVLLYEDASVAPLAESGSAMTVKAFLDFAVSAARALIAAHGDGYIHAPLHPLNLATDETGAVRLRALGTRFQIRDRASVTTENKAFIEDLRYHAPEQLRSMDPASDHRSDLYSLGVIFYRLLVGQFPFRGGSTAEWRHAHLAVEPYDSGQLRRDIPPILGRMLSHLLVKDPAQRYQTAASVYADLSRCRDELVSRGEISEFELGTADVPLGQAYAHALFGRSREEADLLGVVEQFEDSREGTVVFVSGTAGIGKSALVNSIRKRTAVPIIFAYGKSDQQQRDIPYSPMVQMLRSIVEQAMQSPEPALSELRHALLNRLDTHARLIVDLVPTMELIVGAHPPMSDVPPHLAQIRLQKALVQTLAVLASRIAPLALFMDDLQWADQPTIAVLKLLVIEKVENVLLLAAYREEESTSLLSPGGFVTHVRNSTIPYKEIAIVPISKVAAGQLIASGLNAYPSEIASLTDLLYAKTAGNPFFLRQLLQALIEERVIDFSISNRSPRWNADDVKRYPASDNVVEFMLRRLGQMDPESREILRFMACIGPRSPERLLCAVAAVDLERLHDLSQQLVDSGLVDRIDGYYRFSHDRVQEAAYALFSNDERAAAHAGVAEQMIDLNGVETSDAAFAAASQIERCDPTELSKSQRKRFVEVLLAAMVHARRSAANGQAAHYGETAYRLTDESWWTGAYHLIYRSRLLWCECLLTTADLKNAAIQLDDLIGRTNSALDRSSVYRLYANLRTLRSDYEGAIDAALLGLDLLGVNLKRGATREELDKAYQDVKRSLGDREISSLRHLPEMTDPRIKCAMGLLTTLISSIFTRDGLRFLHMAKMVELTLQYGTTSESAYGLSWFGVMIASLYDDYRDGFAYGQAALALVEQHGYEEQHTATLVAVDQISPWTQPMSYSLQRIHDAIRIGHAAGDVGMTCYARNHLVSDLIIMGHHLAGIAKEAIGAITLTRQLNYKDIEYLVTSQLNLVRTLSGWDDGSLPEVDWTFGGEKIVATSTVFWVQLYKGVAYFYDGAYREATGALREAAELIPLLAAHIDTAYCSLFLALSLAKAEDAYSPGSEVDQTLQYLRGRFATWAELNPETFQNKLLLIEAELARLNGDHDLATALFERSVLAAEASRFVHEQALAYELAGNHNRQLGRVLSTRFYIQAALEAYQRWGADRKAGRLREEFADILDSNGERSASYQIPLDQEAVVAASQALSEEVFLDRLIETLMKSMLVHAGANRALLVSMNDGELSVEAIAWIEGEDVVVNTTGLPLEGTIPYSIIDAVMSTRQPLVLADARLDGQEFHGPYFNSRPTRSVLCVPLLKRGSLVGFIYLQNDLVAGVFTEGKIALLKLLATQAAISLENARLYANLVEENELRVRSETQLGDARAELERKAKLTALGSMAASITHEIGQPLAAISASASASLRWLRRPEPDIGEAVIGLEGIKEGMERVGEIIRSLRALSKQAPQAAEPIDVDSLIEQVILIARSEIETSQTRVVTRLGMSNQTVIADATQIKQVILNLLTNAIEAMGATPPQDRQLVISTEPVDGGGVRVTVRDFGPGISDALHAKVFDPMFTTKESGMGMGLAICRSIVEAHGGNLTVEPANPGTVFSFSIGLAPRG</sequence>
<dbReference type="Pfam" id="PF02518">
    <property type="entry name" value="HATPase_c"/>
    <property type="match status" value="1"/>
</dbReference>